<evidence type="ECO:0000313" key="3">
    <source>
        <dbReference type="EMBL" id="MDF8333627.1"/>
    </source>
</evidence>
<dbReference type="InterPro" id="IPR051532">
    <property type="entry name" value="Ester_Hydrolysis_Enzymes"/>
</dbReference>
<dbReference type="PANTHER" id="PTHR30383">
    <property type="entry name" value="THIOESTERASE 1/PROTEASE 1/LYSOPHOSPHOLIPASE L1"/>
    <property type="match status" value="1"/>
</dbReference>
<proteinExistence type="predicted"/>
<protein>
    <submittedName>
        <fullName evidence="3">SGNH/GDSL hydrolase family protein</fullName>
    </submittedName>
</protein>
<dbReference type="RefSeq" id="WP_277277495.1">
    <property type="nucleotide sequence ID" value="NZ_JAROCY010000008.1"/>
</dbReference>
<evidence type="ECO:0000256" key="1">
    <source>
        <dbReference type="SAM" id="SignalP"/>
    </source>
</evidence>
<dbReference type="Pfam" id="PF13472">
    <property type="entry name" value="Lipase_GDSL_2"/>
    <property type="match status" value="1"/>
</dbReference>
<dbReference type="SUPFAM" id="SSF52266">
    <property type="entry name" value="SGNH hydrolase"/>
    <property type="match status" value="1"/>
</dbReference>
<dbReference type="EMBL" id="JAROCY010000008">
    <property type="protein sequence ID" value="MDF8333627.1"/>
    <property type="molecule type" value="Genomic_DNA"/>
</dbReference>
<dbReference type="InterPro" id="IPR013830">
    <property type="entry name" value="SGNH_hydro"/>
</dbReference>
<organism evidence="3 4">
    <name type="scientific">Novosphingobium cyanobacteriorum</name>
    <dbReference type="NCBI Taxonomy" id="3024215"/>
    <lineage>
        <taxon>Bacteria</taxon>
        <taxon>Pseudomonadati</taxon>
        <taxon>Pseudomonadota</taxon>
        <taxon>Alphaproteobacteria</taxon>
        <taxon>Sphingomonadales</taxon>
        <taxon>Sphingomonadaceae</taxon>
        <taxon>Novosphingobium</taxon>
    </lineage>
</organism>
<dbReference type="PANTHER" id="PTHR30383:SF5">
    <property type="entry name" value="SGNH HYDROLASE-TYPE ESTERASE DOMAIN-CONTAINING PROTEIN"/>
    <property type="match status" value="1"/>
</dbReference>
<dbReference type="GO" id="GO:0016787">
    <property type="term" value="F:hydrolase activity"/>
    <property type="evidence" value="ECO:0007669"/>
    <property type="project" value="UniProtKB-KW"/>
</dbReference>
<keyword evidence="3" id="KW-0378">Hydrolase</keyword>
<sequence length="255" mass="26695">MRKTALALMALAGVGAVTEAAQAQTAAPSASPAPPAPTAMVANPCALPRNPANDWPNLCKYQQANRALAARPRVVFMGDSITEFWITRAPGIFAQGAVDRGISGQTTPQMLVRFMQDVIALKPRVVHIMAGTNDVAGNTGPTSPTEYAANIRAMVELAQGNGIAVVIGSILPMRAFPWKPGMTPAPQVIALNAWLKDYARSRGTVYADYHSAMADADGGMKPGLAADGVHPDAAGYAIMEPIARAAIAEAEEAHR</sequence>
<dbReference type="CDD" id="cd04501">
    <property type="entry name" value="SGNH_hydrolase_like_4"/>
    <property type="match status" value="1"/>
</dbReference>
<evidence type="ECO:0000313" key="4">
    <source>
        <dbReference type="Proteomes" id="UP001222770"/>
    </source>
</evidence>
<comment type="caution">
    <text evidence="3">The sequence shown here is derived from an EMBL/GenBank/DDBJ whole genome shotgun (WGS) entry which is preliminary data.</text>
</comment>
<dbReference type="InterPro" id="IPR036514">
    <property type="entry name" value="SGNH_hydro_sf"/>
</dbReference>
<keyword evidence="4" id="KW-1185">Reference proteome</keyword>
<feature type="domain" description="SGNH hydrolase-type esterase" evidence="2">
    <location>
        <begin position="76"/>
        <end position="238"/>
    </location>
</feature>
<feature type="chain" id="PRO_5047098645" evidence="1">
    <location>
        <begin position="24"/>
        <end position="255"/>
    </location>
</feature>
<feature type="signal peptide" evidence="1">
    <location>
        <begin position="1"/>
        <end position="23"/>
    </location>
</feature>
<accession>A0ABT6CIH8</accession>
<dbReference type="Proteomes" id="UP001222770">
    <property type="component" value="Unassembled WGS sequence"/>
</dbReference>
<evidence type="ECO:0000259" key="2">
    <source>
        <dbReference type="Pfam" id="PF13472"/>
    </source>
</evidence>
<name>A0ABT6CIH8_9SPHN</name>
<gene>
    <name evidence="3" type="ORF">POM99_10480</name>
</gene>
<keyword evidence="1" id="KW-0732">Signal</keyword>
<reference evidence="3 4" key="1">
    <citation type="submission" date="2023-03" db="EMBL/GenBank/DDBJ databases">
        <title>Novosphingobium cyanobacteriorum sp. nov., isolated from a eutrophic reservoir during the Microcystis bloom period.</title>
        <authorList>
            <person name="Kang M."/>
            <person name="Le V."/>
            <person name="Ko S.-R."/>
            <person name="Lee S.-A."/>
            <person name="Ahn C.-Y."/>
        </authorList>
    </citation>
    <scope>NUCLEOTIDE SEQUENCE [LARGE SCALE GENOMIC DNA]</scope>
    <source>
        <strain evidence="3 4">HBC54</strain>
    </source>
</reference>
<dbReference type="Gene3D" id="3.40.50.1110">
    <property type="entry name" value="SGNH hydrolase"/>
    <property type="match status" value="1"/>
</dbReference>